<dbReference type="InterPro" id="IPR016024">
    <property type="entry name" value="ARM-type_fold"/>
</dbReference>
<feature type="compositionally biased region" description="Basic and acidic residues" evidence="1">
    <location>
        <begin position="1149"/>
        <end position="1165"/>
    </location>
</feature>
<accession>A0A8J6CCS9</accession>
<dbReference type="GO" id="GO:0006606">
    <property type="term" value="P:protein import into nucleus"/>
    <property type="evidence" value="ECO:0007669"/>
    <property type="project" value="TreeGrafter"/>
</dbReference>
<dbReference type="GO" id="GO:0005829">
    <property type="term" value="C:cytosol"/>
    <property type="evidence" value="ECO:0007669"/>
    <property type="project" value="TreeGrafter"/>
</dbReference>
<name>A0A8J6CCS9_DIALT</name>
<comment type="caution">
    <text evidence="2">The sequence shown here is derived from an EMBL/GenBank/DDBJ whole genome shotgun (WGS) entry which is preliminary data.</text>
</comment>
<evidence type="ECO:0000313" key="2">
    <source>
        <dbReference type="EMBL" id="KAG8470197.1"/>
    </source>
</evidence>
<dbReference type="OrthoDB" id="431626at2759"/>
<protein>
    <recommendedName>
        <fullName evidence="4">Importin N-terminal domain-containing protein</fullName>
    </recommendedName>
</protein>
<dbReference type="OMA" id="FHEMARS"/>
<feature type="region of interest" description="Disordered" evidence="1">
    <location>
        <begin position="1127"/>
        <end position="1223"/>
    </location>
</feature>
<dbReference type="Proteomes" id="UP000751190">
    <property type="component" value="Unassembled WGS sequence"/>
</dbReference>
<dbReference type="PANTHER" id="PTHR10997:SF9">
    <property type="entry name" value="IMPORTIN-9"/>
    <property type="match status" value="1"/>
</dbReference>
<keyword evidence="3" id="KW-1185">Reference proteome</keyword>
<evidence type="ECO:0000256" key="1">
    <source>
        <dbReference type="SAM" id="MobiDB-lite"/>
    </source>
</evidence>
<dbReference type="EMBL" id="JAGTXO010000001">
    <property type="protein sequence ID" value="KAG8470197.1"/>
    <property type="molecule type" value="Genomic_DNA"/>
</dbReference>
<proteinExistence type="predicted"/>
<dbReference type="InterPro" id="IPR011989">
    <property type="entry name" value="ARM-like"/>
</dbReference>
<dbReference type="Gene3D" id="1.25.10.10">
    <property type="entry name" value="Leucine-rich Repeat Variant"/>
    <property type="match status" value="1"/>
</dbReference>
<dbReference type="GO" id="GO:0005635">
    <property type="term" value="C:nuclear envelope"/>
    <property type="evidence" value="ECO:0007669"/>
    <property type="project" value="TreeGrafter"/>
</dbReference>
<sequence length="1307" mass="133018">MSTADVDDASLARLYDLLIGALSPDMASRVHAEAELSACAASPGAYVAALALVASHPHALPEVVQLALVLIKQSARAGWERAADVRPLVRERLLALLGHATPRVRVAAAVAIAAVAEHDWPDGWPTLFDELTARLRAGSAVVAHGSLRAIEMLIGELDGDRLNGAFEGEGGLVAELSRIAGADVTAAGNDAGVTDRLRRRALRTLARIVEQLAIVVPCGPAGPRYAQRAFEAWIRLFLAHAGAYAHADARRAAADDGGANAEHACALSACGAMLAMCQLLGALVASFPRQRLLCEPSTALALLNGAWAVLARAACDDAGGARCDGADSDGGGQGDDALVLAALELLGALTEARAFRALVRASLDRLFADLLALMRVPAAQAREWEDDVSAFIEADADESLAYSVRVAAAELCDEQLHNFKGQALVAMLRVARAALEASGERRACASRTTGGGGGGAYGGRSGNGGATAGDGGGDGDGGDWWVDAECALYALQLCARSVRPAGSLRAAAITEASGLNVDALVSGTLPATAARGQRALLRARSLSLAGALAEQMSAQQRAGWLELASAAAAEPAERPGALQASAARALGELSQARADLHELRDEEASRALLALAQLLAHEQLSGDALCAFVEAIGLVLSAARVCPAACALTALPISAALCGALRGTREPVLWAAVTDALELLLLGAGDAHGRVARVLLPALGAALGGGALGARCAGAPHAGTADDDGAHGDALPLVLRALTILVHTAPLPRDDGWAELSARARELTPRALRELDDAMRGCARGASPVGAHGVAHGGGVRSAHETVLARADGVVTAAAPALDGFASESVRACVRCLIAFLATGVISVHDEPAVHRAALAALAAHVPDKLAHAMLPLATIQLVHAVGDIGAAGARGADAAARVRELGAALAARIARAREPSLLQALCHAFARLGVALAQQALLDGAGSARDTANGCGASAPLSVRDGARGAPTPAGAELNLGQLSAHAGSRLFALLVALPPLVHAAGADGDAASTGETPAALCVLRVWCTLVPLLSGQSQRKLSALVLVGMLSTCGLQLQSVAITAPPRTPTAGAGCTRALARERRERARTQGARGDGGDGASRSVTLSVLILEAVLQLLRDEFDAHDAAHAARTTPQPRAHGAARGASGGDGDGRAVGEAARLGEGRAAEGGASDGRRGAMHGDGGGSDDEDEGQSTDGDADDDGDGDGDGDGGEEEEYEGEEGSMSLSAMLHADSTFEAVYDALGADDEVVERHSPAERALCDMSLGPFLSAFLHSLARSAPEQLRAHVGALCDEDRQTVQRALEREAW</sequence>
<dbReference type="SUPFAM" id="SSF48371">
    <property type="entry name" value="ARM repeat"/>
    <property type="match status" value="1"/>
</dbReference>
<evidence type="ECO:0000313" key="3">
    <source>
        <dbReference type="Proteomes" id="UP000751190"/>
    </source>
</evidence>
<evidence type="ECO:0008006" key="4">
    <source>
        <dbReference type="Google" id="ProtNLM"/>
    </source>
</evidence>
<organism evidence="2 3">
    <name type="scientific">Diacronema lutheri</name>
    <name type="common">Unicellular marine alga</name>
    <name type="synonym">Monochrysis lutheri</name>
    <dbReference type="NCBI Taxonomy" id="2081491"/>
    <lineage>
        <taxon>Eukaryota</taxon>
        <taxon>Haptista</taxon>
        <taxon>Haptophyta</taxon>
        <taxon>Pavlovophyceae</taxon>
        <taxon>Pavlovales</taxon>
        <taxon>Pavlovaceae</taxon>
        <taxon>Diacronema</taxon>
    </lineage>
</organism>
<reference evidence="2" key="1">
    <citation type="submission" date="2021-05" db="EMBL/GenBank/DDBJ databases">
        <title>The genome of the haptophyte Pavlova lutheri (Diacronema luteri, Pavlovales) - a model for lipid biosynthesis in eukaryotic algae.</title>
        <authorList>
            <person name="Hulatt C.J."/>
            <person name="Posewitz M.C."/>
        </authorList>
    </citation>
    <scope>NUCLEOTIDE SEQUENCE</scope>
    <source>
        <strain evidence="2">NIVA-4/92</strain>
    </source>
</reference>
<gene>
    <name evidence="2" type="ORF">KFE25_008618</name>
</gene>
<feature type="compositionally biased region" description="Acidic residues" evidence="1">
    <location>
        <begin position="1184"/>
        <end position="1220"/>
    </location>
</feature>
<dbReference type="PANTHER" id="PTHR10997">
    <property type="entry name" value="IMPORTIN-7, 8, 11"/>
    <property type="match status" value="1"/>
</dbReference>